<proteinExistence type="predicted"/>
<protein>
    <submittedName>
        <fullName evidence="1">Uncharacterized protein</fullName>
    </submittedName>
</protein>
<reference evidence="1" key="1">
    <citation type="submission" date="2019-08" db="EMBL/GenBank/DDBJ databases">
        <authorList>
            <person name="Kucharzyk K."/>
            <person name="Murdoch R.W."/>
            <person name="Higgins S."/>
            <person name="Loffler F."/>
        </authorList>
    </citation>
    <scope>NUCLEOTIDE SEQUENCE</scope>
</reference>
<gene>
    <name evidence="1" type="ORF">SDC9_192584</name>
</gene>
<comment type="caution">
    <text evidence="1">The sequence shown here is derived from an EMBL/GenBank/DDBJ whole genome shotgun (WGS) entry which is preliminary data.</text>
</comment>
<evidence type="ECO:0000313" key="1">
    <source>
        <dbReference type="EMBL" id="MPN45017.1"/>
    </source>
</evidence>
<organism evidence="1">
    <name type="scientific">bioreactor metagenome</name>
    <dbReference type="NCBI Taxonomy" id="1076179"/>
    <lineage>
        <taxon>unclassified sequences</taxon>
        <taxon>metagenomes</taxon>
        <taxon>ecological metagenomes</taxon>
    </lineage>
</organism>
<name>A0A645I156_9ZZZZ</name>
<dbReference type="EMBL" id="VSSQ01104595">
    <property type="protein sequence ID" value="MPN45017.1"/>
    <property type="molecule type" value="Genomic_DNA"/>
</dbReference>
<sequence>MAECLDLIHGLLGPLPNLGRFGFENGGGLEDHVLIAVHGLQSEHAGSGLNAADAGGYGELAVNVEHAHLGGVIQVRAAAEFHRIALTHIHHPDGVTIFLPEQRDGPPLFGLLNG</sequence>
<accession>A0A645I156</accession>
<dbReference type="AlphaFoldDB" id="A0A645I156"/>